<dbReference type="EMBL" id="BMQO01000012">
    <property type="protein sequence ID" value="GGS32300.1"/>
    <property type="molecule type" value="Genomic_DNA"/>
</dbReference>
<keyword evidence="3" id="KW-1185">Reference proteome</keyword>
<evidence type="ECO:0000313" key="3">
    <source>
        <dbReference type="Proteomes" id="UP000620633"/>
    </source>
</evidence>
<organism evidence="2 3">
    <name type="scientific">Deinococcus knuensis</name>
    <dbReference type="NCBI Taxonomy" id="1837380"/>
    <lineage>
        <taxon>Bacteria</taxon>
        <taxon>Thermotogati</taxon>
        <taxon>Deinococcota</taxon>
        <taxon>Deinococci</taxon>
        <taxon>Deinococcales</taxon>
        <taxon>Deinococcaceae</taxon>
        <taxon>Deinococcus</taxon>
    </lineage>
</organism>
<proteinExistence type="predicted"/>
<feature type="region of interest" description="Disordered" evidence="1">
    <location>
        <begin position="1"/>
        <end position="71"/>
    </location>
</feature>
<comment type="caution">
    <text evidence="2">The sequence shown here is derived from an EMBL/GenBank/DDBJ whole genome shotgun (WGS) entry which is preliminary data.</text>
</comment>
<accession>A0ABQ2SK12</accession>
<reference evidence="3" key="1">
    <citation type="journal article" date="2019" name="Int. J. Syst. Evol. Microbiol.">
        <title>The Global Catalogue of Microorganisms (GCM) 10K type strain sequencing project: providing services to taxonomists for standard genome sequencing and annotation.</title>
        <authorList>
            <consortium name="The Broad Institute Genomics Platform"/>
            <consortium name="The Broad Institute Genome Sequencing Center for Infectious Disease"/>
            <person name="Wu L."/>
            <person name="Ma J."/>
        </authorList>
    </citation>
    <scope>NUCLEOTIDE SEQUENCE [LARGE SCALE GENOMIC DNA]</scope>
    <source>
        <strain evidence="3">JCM 31406</strain>
    </source>
</reference>
<feature type="compositionally biased region" description="Basic and acidic residues" evidence="1">
    <location>
        <begin position="60"/>
        <end position="71"/>
    </location>
</feature>
<gene>
    <name evidence="2" type="ORF">GCM10008961_25070</name>
</gene>
<sequence length="71" mass="7550">MAYKAAGSERNEKEQNAPPDVELDVELAARRVSGWRAKQTESVSAMNTGRAAESGGPPHWEGRRGSGPEGA</sequence>
<evidence type="ECO:0000313" key="2">
    <source>
        <dbReference type="EMBL" id="GGS32300.1"/>
    </source>
</evidence>
<name>A0ABQ2SK12_9DEIO</name>
<evidence type="ECO:0000256" key="1">
    <source>
        <dbReference type="SAM" id="MobiDB-lite"/>
    </source>
</evidence>
<protein>
    <submittedName>
        <fullName evidence="2">Uncharacterized protein</fullName>
    </submittedName>
</protein>
<dbReference type="Proteomes" id="UP000620633">
    <property type="component" value="Unassembled WGS sequence"/>
</dbReference>